<keyword evidence="2" id="KW-0812">Transmembrane</keyword>
<dbReference type="Proteomes" id="UP000319663">
    <property type="component" value="Unassembled WGS sequence"/>
</dbReference>
<reference evidence="3 4" key="1">
    <citation type="submission" date="2019-06" db="EMBL/GenBank/DDBJ databases">
        <title>Wine fermentation using esterase from Monascus purpureus.</title>
        <authorList>
            <person name="Geng C."/>
            <person name="Zhang Y."/>
        </authorList>
    </citation>
    <scope>NUCLEOTIDE SEQUENCE [LARGE SCALE GENOMIC DNA]</scope>
    <source>
        <strain evidence="3">HQ1</strain>
    </source>
</reference>
<protein>
    <recommendedName>
        <fullName evidence="5">Alpha-1,3-mannosyltransferase</fullName>
    </recommendedName>
</protein>
<feature type="compositionally biased region" description="Polar residues" evidence="1">
    <location>
        <begin position="47"/>
        <end position="57"/>
    </location>
</feature>
<evidence type="ECO:0000256" key="2">
    <source>
        <dbReference type="SAM" id="Phobius"/>
    </source>
</evidence>
<feature type="region of interest" description="Disordered" evidence="1">
    <location>
        <begin position="103"/>
        <end position="142"/>
    </location>
</feature>
<accession>A0A507R854</accession>
<keyword evidence="2" id="KW-1133">Transmembrane helix</keyword>
<dbReference type="PANTHER" id="PTHR40020">
    <property type="entry name" value="CYTOCHROME C OXIDASE ASSEMBLY FACTOR 2"/>
    <property type="match status" value="1"/>
</dbReference>
<evidence type="ECO:0000313" key="3">
    <source>
        <dbReference type="EMBL" id="TQB77508.1"/>
    </source>
</evidence>
<dbReference type="GO" id="GO:0033617">
    <property type="term" value="P:mitochondrial respiratory chain complex IV assembly"/>
    <property type="evidence" value="ECO:0007669"/>
    <property type="project" value="TreeGrafter"/>
</dbReference>
<dbReference type="PANTHER" id="PTHR40020:SF1">
    <property type="entry name" value="CYTOCHROME C OXIDASE ASSEMBLY FACTOR 2"/>
    <property type="match status" value="1"/>
</dbReference>
<evidence type="ECO:0000313" key="4">
    <source>
        <dbReference type="Proteomes" id="UP000319663"/>
    </source>
</evidence>
<feature type="transmembrane region" description="Helical" evidence="2">
    <location>
        <begin position="12"/>
        <end position="33"/>
    </location>
</feature>
<sequence>MTPHLHPRSRSTSSLFAASLFASFVVVGLPHLFPCPAPRRTLADSEMTVTPDGQQLQRYRRRRRRDVDSADGAVNVEGHKSPVMDEDVSAFLQLEAEAKKLSEHRRECPVPKPGGILGELLGFKTGGNERHQGQVPQSDVSS</sequence>
<evidence type="ECO:0008006" key="5">
    <source>
        <dbReference type="Google" id="ProtNLM"/>
    </source>
</evidence>
<feature type="region of interest" description="Disordered" evidence="1">
    <location>
        <begin position="44"/>
        <end position="81"/>
    </location>
</feature>
<dbReference type="EMBL" id="VIFY01000001">
    <property type="protein sequence ID" value="TQB77508.1"/>
    <property type="molecule type" value="Genomic_DNA"/>
</dbReference>
<proteinExistence type="predicted"/>
<keyword evidence="4" id="KW-1185">Reference proteome</keyword>
<organism evidence="3 4">
    <name type="scientific">Monascus purpureus</name>
    <name type="common">Red mold</name>
    <name type="synonym">Monascus anka</name>
    <dbReference type="NCBI Taxonomy" id="5098"/>
    <lineage>
        <taxon>Eukaryota</taxon>
        <taxon>Fungi</taxon>
        <taxon>Dikarya</taxon>
        <taxon>Ascomycota</taxon>
        <taxon>Pezizomycotina</taxon>
        <taxon>Eurotiomycetes</taxon>
        <taxon>Eurotiomycetidae</taxon>
        <taxon>Eurotiales</taxon>
        <taxon>Aspergillaceae</taxon>
        <taxon>Monascus</taxon>
    </lineage>
</organism>
<dbReference type="GO" id="GO:0005759">
    <property type="term" value="C:mitochondrial matrix"/>
    <property type="evidence" value="ECO:0007669"/>
    <property type="project" value="TreeGrafter"/>
</dbReference>
<name>A0A507R854_MONPU</name>
<keyword evidence="2" id="KW-0472">Membrane</keyword>
<dbReference type="OrthoDB" id="5410040at2759"/>
<gene>
    <name evidence="3" type="ORF">MPDQ_000048</name>
</gene>
<dbReference type="AlphaFoldDB" id="A0A507R854"/>
<comment type="caution">
    <text evidence="3">The sequence shown here is derived from an EMBL/GenBank/DDBJ whole genome shotgun (WGS) entry which is preliminary data.</text>
</comment>
<evidence type="ECO:0000256" key="1">
    <source>
        <dbReference type="SAM" id="MobiDB-lite"/>
    </source>
</evidence>